<evidence type="ECO:0000256" key="4">
    <source>
        <dbReference type="ARBA" id="ARBA00022679"/>
    </source>
</evidence>
<keyword evidence="9" id="KW-1185">Reference proteome</keyword>
<comment type="catalytic activity">
    <reaction evidence="7">
        <text>alpha-D-galactosyl-(1-&gt;3)-1D-myo-inositol + sucrose = raffinose + myo-inositol</text>
        <dbReference type="Rhea" id="RHEA:20161"/>
        <dbReference type="ChEBI" id="CHEBI:16634"/>
        <dbReference type="ChEBI" id="CHEBI:17268"/>
        <dbReference type="ChEBI" id="CHEBI:17505"/>
        <dbReference type="ChEBI" id="CHEBI:17992"/>
        <dbReference type="EC" id="2.4.1.82"/>
    </reaction>
</comment>
<organism evidence="8 9">
    <name type="scientific">Morella rubra</name>
    <name type="common">Chinese bayberry</name>
    <dbReference type="NCBI Taxonomy" id="262757"/>
    <lineage>
        <taxon>Eukaryota</taxon>
        <taxon>Viridiplantae</taxon>
        <taxon>Streptophyta</taxon>
        <taxon>Embryophyta</taxon>
        <taxon>Tracheophyta</taxon>
        <taxon>Spermatophyta</taxon>
        <taxon>Magnoliopsida</taxon>
        <taxon>eudicotyledons</taxon>
        <taxon>Gunneridae</taxon>
        <taxon>Pentapetalae</taxon>
        <taxon>rosids</taxon>
        <taxon>fabids</taxon>
        <taxon>Fagales</taxon>
        <taxon>Myricaceae</taxon>
        <taxon>Morella</taxon>
    </lineage>
</organism>
<comment type="similarity">
    <text evidence="1">Belongs to the glycosyl hydrolases 36 family.</text>
</comment>
<dbReference type="Gene3D" id="3.20.20.70">
    <property type="entry name" value="Aldolase class I"/>
    <property type="match status" value="1"/>
</dbReference>
<name>A0A6A1VX20_9ROSI</name>
<keyword evidence="5" id="KW-0119">Carbohydrate metabolism</keyword>
<dbReference type="SUPFAM" id="SSF51445">
    <property type="entry name" value="(Trans)glycosidases"/>
    <property type="match status" value="1"/>
</dbReference>
<dbReference type="Proteomes" id="UP000516437">
    <property type="component" value="Chromosome 4"/>
</dbReference>
<dbReference type="PANTHER" id="PTHR31268:SF29">
    <property type="entry name" value="GALACTINOL--SUCROSE GALACTOSYLTRANSFERASE 1-RELATED"/>
    <property type="match status" value="1"/>
</dbReference>
<sequence>MTVGAGIGVADGKLMVLGKPVLHDVHKNIVVTAAPGGALVNGAFIGVRSDQSGSRRVFPIGKLEGLRFMCVFRFKMWWMTQRMGNRGQDIPFETQFLIVEAHDGSDIDDESKAGMDQSALYTVFLPILEGDFRAVLQGNEQNELEICLESGDPAVDGFEGSHLVFAAAGPDPFEVITNAVKTVERHLHTFCHRERKKMPDMLNWFGWCTWDAFYTDVTSEGVKQGLESLEKGGIPPKFVIIDDGWQSVGMDPASMKFKADNSANFANRLTHIKENHKFQKGGTEGHRVEDPALGLRHIVSEIKDKHALKYVYVWHAITGYWGGVKPGVTGMEHYDSKLSYPVSSPGVQSNESCDALQSISRNGLGLVNPEKVFSFYNELHSYLASAGIAGVKVDVQNILETLGAGHGGRVKLARKYHQALEASISRNFPDNGIILYESQYRRFVQVAILSPSWHQMISGQEIQHHHTIHIASVAYNTIFLGEFMQPDWDMFHSLHPMAEYHAAARAVGGCAIYVSDKPGHHDFALLKKLVLPDGSILRAKLPGRPTRDCLFSDPARDGKSLLKIWNLNEFSGVVGVFNCQGAGWCRVGKKNLIHDENPGTITGVIRAKDIDFLPRVADDSWTEDTVIYSHLGGEVVYLPKDAAIPITLGSREYEVFTVVPVKELSNGVRFAPIGLIKMFNSGGAIKEMNYKSEKSTTVVLKVRGCGLFGSYSSARPKRITVDSEEIEFEYEEGSGLVTVSLRVPEEELFFWSITFEL</sequence>
<evidence type="ECO:0000256" key="6">
    <source>
        <dbReference type="ARBA" id="ARBA00025404"/>
    </source>
</evidence>
<evidence type="ECO:0000256" key="5">
    <source>
        <dbReference type="ARBA" id="ARBA00023277"/>
    </source>
</evidence>
<keyword evidence="4 8" id="KW-0808">Transferase</keyword>
<accession>A0A6A1VX20</accession>
<evidence type="ECO:0000256" key="2">
    <source>
        <dbReference type="ARBA" id="ARBA00012708"/>
    </source>
</evidence>
<dbReference type="OrthoDB" id="4664297at2759"/>
<evidence type="ECO:0000313" key="9">
    <source>
        <dbReference type="Proteomes" id="UP000516437"/>
    </source>
</evidence>
<proteinExistence type="inferred from homology"/>
<comment type="function">
    <text evidence="6">Transglycosidase operating by a ping-pong reaction mechanism. Involved in the synthesis of raffinose, a major soluble carbohydrate in seeds, roots and tubers.</text>
</comment>
<dbReference type="AlphaFoldDB" id="A0A6A1VX20"/>
<protein>
    <recommendedName>
        <fullName evidence="2">galactinol--sucrose galactosyltransferase</fullName>
        <ecNumber evidence="2">2.4.1.82</ecNumber>
    </recommendedName>
</protein>
<evidence type="ECO:0000256" key="3">
    <source>
        <dbReference type="ARBA" id="ARBA00022676"/>
    </source>
</evidence>
<dbReference type="EMBL" id="RXIC02000022">
    <property type="protein sequence ID" value="KAB1215120.1"/>
    <property type="molecule type" value="Genomic_DNA"/>
</dbReference>
<dbReference type="PANTHER" id="PTHR31268">
    <property type="match status" value="1"/>
</dbReference>
<keyword evidence="3 8" id="KW-0328">Glycosyltransferase</keyword>
<dbReference type="InterPro" id="IPR017853">
    <property type="entry name" value="GH"/>
</dbReference>
<evidence type="ECO:0000256" key="7">
    <source>
        <dbReference type="ARBA" id="ARBA00049426"/>
    </source>
</evidence>
<evidence type="ECO:0000256" key="1">
    <source>
        <dbReference type="ARBA" id="ARBA00007240"/>
    </source>
</evidence>
<comment type="caution">
    <text evidence="8">The sequence shown here is derived from an EMBL/GenBank/DDBJ whole genome shotgun (WGS) entry which is preliminary data.</text>
</comment>
<gene>
    <name evidence="8" type="ORF">CJ030_MR4G010729</name>
</gene>
<dbReference type="InterPro" id="IPR013785">
    <property type="entry name" value="Aldolase_TIM"/>
</dbReference>
<reference evidence="8 9" key="1">
    <citation type="journal article" date="2019" name="Plant Biotechnol. J.">
        <title>The red bayberry genome and genetic basis of sex determination.</title>
        <authorList>
            <person name="Jia H.M."/>
            <person name="Jia H.J."/>
            <person name="Cai Q.L."/>
            <person name="Wang Y."/>
            <person name="Zhao H.B."/>
            <person name="Yang W.F."/>
            <person name="Wang G.Y."/>
            <person name="Li Y.H."/>
            <person name="Zhan D.L."/>
            <person name="Shen Y.T."/>
            <person name="Niu Q.F."/>
            <person name="Chang L."/>
            <person name="Qiu J."/>
            <person name="Zhao L."/>
            <person name="Xie H.B."/>
            <person name="Fu W.Y."/>
            <person name="Jin J."/>
            <person name="Li X.W."/>
            <person name="Jiao Y."/>
            <person name="Zhou C.C."/>
            <person name="Tu T."/>
            <person name="Chai C.Y."/>
            <person name="Gao J.L."/>
            <person name="Fan L.J."/>
            <person name="van de Weg E."/>
            <person name="Wang J.Y."/>
            <person name="Gao Z.S."/>
        </authorList>
    </citation>
    <scope>NUCLEOTIDE SEQUENCE [LARGE SCALE GENOMIC DNA]</scope>
    <source>
        <tissue evidence="8">Leaves</tissue>
    </source>
</reference>
<dbReference type="Pfam" id="PF05691">
    <property type="entry name" value="Raffinose_syn"/>
    <property type="match status" value="1"/>
</dbReference>
<dbReference type="FunFam" id="3.20.20.70:FF:000129">
    <property type="entry name" value="Probable galactinol--sucrose galactosyltransferase 1"/>
    <property type="match status" value="1"/>
</dbReference>
<dbReference type="EC" id="2.4.1.82" evidence="2"/>
<dbReference type="GO" id="GO:0047274">
    <property type="term" value="F:galactinol-sucrose galactosyltransferase activity"/>
    <property type="evidence" value="ECO:0007669"/>
    <property type="project" value="UniProtKB-EC"/>
</dbReference>
<dbReference type="InterPro" id="IPR008811">
    <property type="entry name" value="Glycosyl_hydrolases_36"/>
</dbReference>
<evidence type="ECO:0000313" key="8">
    <source>
        <dbReference type="EMBL" id="KAB1215120.1"/>
    </source>
</evidence>